<dbReference type="KEGG" id="cchl:FPL14_10005"/>
<feature type="domain" description="SLH" evidence="1">
    <location>
        <begin position="46"/>
        <end position="106"/>
    </location>
</feature>
<dbReference type="RefSeq" id="WP_182303932.1">
    <property type="nucleotide sequence ID" value="NZ_CP041969.1"/>
</dbReference>
<gene>
    <name evidence="2" type="ORF">FPL14_10005</name>
</gene>
<keyword evidence="3" id="KW-1185">Reference proteome</keyword>
<proteinExistence type="predicted"/>
<dbReference type="Proteomes" id="UP000515679">
    <property type="component" value="Chromosome"/>
</dbReference>
<sequence>MDGFKDGTFGPNREVSRQEAIVMIVRALRLADISSATRNAGAQVDLEAYSDRDQIGNWASDSIRTAISEGLMKGNGDELRPRKSLTRAETTVLLYRLLIKAGLINE</sequence>
<feature type="domain" description="SLH" evidence="1">
    <location>
        <begin position="1"/>
        <end position="38"/>
    </location>
</feature>
<evidence type="ECO:0000313" key="2">
    <source>
        <dbReference type="EMBL" id="QMV41490.1"/>
    </source>
</evidence>
<evidence type="ECO:0000259" key="1">
    <source>
        <dbReference type="PROSITE" id="PS51272"/>
    </source>
</evidence>
<organism evidence="2 3">
    <name type="scientific">Cohnella cholangitidis</name>
    <dbReference type="NCBI Taxonomy" id="2598458"/>
    <lineage>
        <taxon>Bacteria</taxon>
        <taxon>Bacillati</taxon>
        <taxon>Bacillota</taxon>
        <taxon>Bacilli</taxon>
        <taxon>Bacillales</taxon>
        <taxon>Paenibacillaceae</taxon>
        <taxon>Cohnella</taxon>
    </lineage>
</organism>
<dbReference type="InterPro" id="IPR001119">
    <property type="entry name" value="SLH_dom"/>
</dbReference>
<evidence type="ECO:0000313" key="3">
    <source>
        <dbReference type="Proteomes" id="UP000515679"/>
    </source>
</evidence>
<dbReference type="EMBL" id="CP041969">
    <property type="protein sequence ID" value="QMV41490.1"/>
    <property type="molecule type" value="Genomic_DNA"/>
</dbReference>
<accession>A0A7G5BX06</accession>
<dbReference type="AlphaFoldDB" id="A0A7G5BX06"/>
<protein>
    <submittedName>
        <fullName evidence="2">S-layer homology domain-containing protein</fullName>
    </submittedName>
</protein>
<reference evidence="2 3" key="1">
    <citation type="submission" date="2019-07" db="EMBL/GenBank/DDBJ databases">
        <authorList>
            <person name="Kim J.K."/>
            <person name="Cheong H.-M."/>
            <person name="Choi Y."/>
            <person name="Hwang K.J."/>
            <person name="Lee S."/>
            <person name="Choi C."/>
        </authorList>
    </citation>
    <scope>NUCLEOTIDE SEQUENCE [LARGE SCALE GENOMIC DNA]</scope>
    <source>
        <strain evidence="2 3">KS 22</strain>
    </source>
</reference>
<dbReference type="Pfam" id="PF00395">
    <property type="entry name" value="SLH"/>
    <property type="match status" value="2"/>
</dbReference>
<name>A0A7G5BX06_9BACL</name>
<dbReference type="PROSITE" id="PS51272">
    <property type="entry name" value="SLH"/>
    <property type="match status" value="2"/>
</dbReference>